<evidence type="ECO:0000313" key="12">
    <source>
        <dbReference type="EMBL" id="USS89971.1"/>
    </source>
</evidence>
<dbReference type="InterPro" id="IPR013497">
    <property type="entry name" value="Topo_IA_cen"/>
</dbReference>
<dbReference type="RefSeq" id="WP_252767517.1">
    <property type="nucleotide sequence ID" value="NZ_CP097120.1"/>
</dbReference>
<dbReference type="PRINTS" id="PR00417">
    <property type="entry name" value="PRTPISMRASEI"/>
</dbReference>
<dbReference type="SMART" id="SM00436">
    <property type="entry name" value="TOP1Bc"/>
    <property type="match status" value="1"/>
</dbReference>
<evidence type="ECO:0000256" key="10">
    <source>
        <dbReference type="ARBA" id="ARBA00032877"/>
    </source>
</evidence>
<evidence type="ECO:0000256" key="4">
    <source>
        <dbReference type="ARBA" id="ARBA00023029"/>
    </source>
</evidence>
<evidence type="ECO:0000259" key="11">
    <source>
        <dbReference type="PROSITE" id="PS52039"/>
    </source>
</evidence>
<dbReference type="GO" id="GO:0006310">
    <property type="term" value="P:DNA recombination"/>
    <property type="evidence" value="ECO:0007669"/>
    <property type="project" value="TreeGrafter"/>
</dbReference>
<dbReference type="Pfam" id="PF01131">
    <property type="entry name" value="Topoisom_bac"/>
    <property type="match status" value="1"/>
</dbReference>
<comment type="similarity">
    <text evidence="2">Belongs to the type IA topoisomerase family.</text>
</comment>
<dbReference type="InterPro" id="IPR006171">
    <property type="entry name" value="TOPRIM_dom"/>
</dbReference>
<dbReference type="Gene3D" id="3.40.50.140">
    <property type="match status" value="1"/>
</dbReference>
<dbReference type="InterPro" id="IPR023405">
    <property type="entry name" value="Topo_IA_core_domain"/>
</dbReference>
<accession>A0A9Q8ZYM9</accession>
<dbReference type="InterPro" id="IPR003601">
    <property type="entry name" value="Topo_IA_2"/>
</dbReference>
<keyword evidence="4" id="KW-0799">Topoisomerase</keyword>
<name>A0A9Q8ZYM9_9LACO</name>
<evidence type="ECO:0000256" key="9">
    <source>
        <dbReference type="ARBA" id="ARBA00032235"/>
    </source>
</evidence>
<dbReference type="GO" id="GO:0006281">
    <property type="term" value="P:DNA repair"/>
    <property type="evidence" value="ECO:0007669"/>
    <property type="project" value="TreeGrafter"/>
</dbReference>
<dbReference type="GO" id="GO:0006265">
    <property type="term" value="P:DNA topological change"/>
    <property type="evidence" value="ECO:0007669"/>
    <property type="project" value="InterPro"/>
</dbReference>
<keyword evidence="12" id="KW-0614">Plasmid</keyword>
<dbReference type="GO" id="GO:0003677">
    <property type="term" value="F:DNA binding"/>
    <property type="evidence" value="ECO:0007669"/>
    <property type="project" value="UniProtKB-KW"/>
</dbReference>
<evidence type="ECO:0000256" key="8">
    <source>
        <dbReference type="ARBA" id="ARBA00031985"/>
    </source>
</evidence>
<dbReference type="EC" id="5.6.2.1" evidence="3"/>
<evidence type="ECO:0000313" key="13">
    <source>
        <dbReference type="Proteomes" id="UP001055911"/>
    </source>
</evidence>
<dbReference type="PANTHER" id="PTHR11390:SF21">
    <property type="entry name" value="DNA TOPOISOMERASE 3-ALPHA"/>
    <property type="match status" value="1"/>
</dbReference>
<dbReference type="InterPro" id="IPR025589">
    <property type="entry name" value="Toprim_C_rpt"/>
</dbReference>
<dbReference type="Proteomes" id="UP001055911">
    <property type="component" value="Plasmid p1unnamed"/>
</dbReference>
<organism evidence="12 13">
    <name type="scientific">Fructilactobacillus cliffordii</name>
    <dbReference type="NCBI Taxonomy" id="2940299"/>
    <lineage>
        <taxon>Bacteria</taxon>
        <taxon>Bacillati</taxon>
        <taxon>Bacillota</taxon>
        <taxon>Bacilli</taxon>
        <taxon>Lactobacillales</taxon>
        <taxon>Lactobacillaceae</taxon>
        <taxon>Fructilactobacillus</taxon>
    </lineage>
</organism>
<dbReference type="GO" id="GO:0043597">
    <property type="term" value="C:cytoplasmic replication fork"/>
    <property type="evidence" value="ECO:0007669"/>
    <property type="project" value="TreeGrafter"/>
</dbReference>
<dbReference type="Pfam" id="PF01751">
    <property type="entry name" value="Toprim"/>
    <property type="match status" value="1"/>
</dbReference>
<dbReference type="InterPro" id="IPR000380">
    <property type="entry name" value="Topo_IA"/>
</dbReference>
<dbReference type="InterPro" id="IPR013826">
    <property type="entry name" value="Topo_IA_cen_sub3"/>
</dbReference>
<dbReference type="Pfam" id="PF13342">
    <property type="entry name" value="Toprim_Crpt"/>
    <property type="match status" value="1"/>
</dbReference>
<sequence>MTLVVLTEKGDQLKPFALANDSQAKKVSSSKWTAHSSILNEDLVLVCASGHLFSLDSPDVYDPKYKKWNIKDLPIMIDHFQYHISSSKNNRLFQQIKNEVQKADGVILATDPDQEGELIGRLILDKIPGGLKKLKYRLWNSSLTIGASKKAFNGLLDPKKNELLKISGESRQFADWLVGMNLTRMATIDLQNKGYSGVFSVGRVQTPLLTLIVANDQSIKDFKPQDYYQLEATTTIDGQKVQFLNSEKYFDQGKANDNLSGVVSGNLVRSNCLNVDKVQKKHVTTTAPKLFVLSDVQGLAAKKYGFSADKVMNLIESMYLQGFMSYTRPDSKYINVDEFNLLKGKLNEYQDLIDFHFNPVFLDPRSNFVKPAEKIDGHSALEPTEKLPKKSDLSDDEWKIYRLVVERVLLMFAPDFEYDETKIVAIDNNNNEYKKIGRVITAPGWRELTNSIPKENQLPNINKGDHFDASFGLLKKTTTIPKRITESSLIGKLLPKYNLGTQATRAGIIKELISSRKYIKINKNKELFPTNQGLIVYEFMKGTIYTKPLLTAEWDKDLVEISKGKKTESEFLTSIKNNINSILREYSERIPDISIPVPEKISINRQATNKDLICPKCKKGKLQLVFGKNKKKQEYKMYSCNRFPSCKFSIPGLFSGKTLSEEIVMQLIDNGITDPITFTNKRGSKYSAILKLENDKIVPEFVS</sequence>
<reference evidence="12" key="1">
    <citation type="submission" date="2022-05" db="EMBL/GenBank/DDBJ databases">
        <authorList>
            <person name="Oliphant S.A."/>
            <person name="Watson-Haigh N.S."/>
            <person name="Sumby K.M."/>
            <person name="Gardner J.M."/>
            <person name="Jiranek V."/>
        </authorList>
    </citation>
    <scope>NUCLEOTIDE SEQUENCE</scope>
    <source>
        <strain evidence="12">KI4_B1</strain>
        <plasmid evidence="12">p1unnamed</plasmid>
    </source>
</reference>
<dbReference type="AlphaFoldDB" id="A0A9Q8ZYM9"/>
<evidence type="ECO:0000256" key="2">
    <source>
        <dbReference type="ARBA" id="ARBA00009446"/>
    </source>
</evidence>
<evidence type="ECO:0000256" key="6">
    <source>
        <dbReference type="ARBA" id="ARBA00023235"/>
    </source>
</evidence>
<dbReference type="Gene3D" id="1.10.290.10">
    <property type="entry name" value="Topoisomerase I, domain 4"/>
    <property type="match status" value="1"/>
</dbReference>
<comment type="catalytic activity">
    <reaction evidence="1">
        <text>ATP-independent breakage of single-stranded DNA, followed by passage and rejoining.</text>
        <dbReference type="EC" id="5.6.2.1"/>
    </reaction>
</comment>
<dbReference type="GO" id="GO:0003917">
    <property type="term" value="F:DNA topoisomerase type I (single strand cut, ATP-independent) activity"/>
    <property type="evidence" value="ECO:0007669"/>
    <property type="project" value="UniProtKB-EC"/>
</dbReference>
<dbReference type="InterPro" id="IPR013824">
    <property type="entry name" value="Topo_IA_cen_sub1"/>
</dbReference>
<dbReference type="CDD" id="cd00186">
    <property type="entry name" value="TOP1Ac"/>
    <property type="match status" value="1"/>
</dbReference>
<proteinExistence type="inferred from homology"/>
<feature type="domain" description="Topo IA-type catalytic" evidence="11">
    <location>
        <begin position="161"/>
        <end position="583"/>
    </location>
</feature>
<dbReference type="SMART" id="SM00437">
    <property type="entry name" value="TOP1Ac"/>
    <property type="match status" value="1"/>
</dbReference>
<protein>
    <recommendedName>
        <fullName evidence="3">DNA topoisomerase</fullName>
        <ecNumber evidence="3">5.6.2.1</ecNumber>
    </recommendedName>
    <alternativeName>
        <fullName evidence="10">Omega-protein</fullName>
    </alternativeName>
    <alternativeName>
        <fullName evidence="9">Relaxing enzyme</fullName>
    </alternativeName>
    <alternativeName>
        <fullName evidence="7">Swivelase</fullName>
    </alternativeName>
    <alternativeName>
        <fullName evidence="8">Untwisting enzyme</fullName>
    </alternativeName>
</protein>
<keyword evidence="6 12" id="KW-0413">Isomerase</keyword>
<dbReference type="EMBL" id="CP097120">
    <property type="protein sequence ID" value="USS89971.1"/>
    <property type="molecule type" value="Genomic_DNA"/>
</dbReference>
<evidence type="ECO:0000256" key="1">
    <source>
        <dbReference type="ARBA" id="ARBA00000213"/>
    </source>
</evidence>
<evidence type="ECO:0000256" key="3">
    <source>
        <dbReference type="ARBA" id="ARBA00012891"/>
    </source>
</evidence>
<keyword evidence="13" id="KW-1185">Reference proteome</keyword>
<keyword evidence="5" id="KW-0238">DNA-binding</keyword>
<dbReference type="Gene3D" id="2.70.20.10">
    <property type="entry name" value="Topoisomerase I, domain 3"/>
    <property type="match status" value="1"/>
</dbReference>
<gene>
    <name evidence="12" type="ORF">M3M40_07225</name>
</gene>
<dbReference type="SMART" id="SM00493">
    <property type="entry name" value="TOPRIM"/>
    <property type="match status" value="1"/>
</dbReference>
<dbReference type="Gene3D" id="1.10.460.10">
    <property type="entry name" value="Topoisomerase I, domain 2"/>
    <property type="match status" value="1"/>
</dbReference>
<dbReference type="PROSITE" id="PS52039">
    <property type="entry name" value="TOPO_IA_2"/>
    <property type="match status" value="1"/>
</dbReference>
<dbReference type="PANTHER" id="PTHR11390">
    <property type="entry name" value="PROKARYOTIC DNA TOPOISOMERASE"/>
    <property type="match status" value="1"/>
</dbReference>
<geneLocation type="plasmid" evidence="12 13">
    <name>p1unnamed</name>
</geneLocation>
<dbReference type="InterPro" id="IPR013825">
    <property type="entry name" value="Topo_IA_cen_sub2"/>
</dbReference>
<dbReference type="InterPro" id="IPR003602">
    <property type="entry name" value="Topo_IA_DNA-bd_dom"/>
</dbReference>
<dbReference type="SUPFAM" id="SSF56712">
    <property type="entry name" value="Prokaryotic type I DNA topoisomerase"/>
    <property type="match status" value="1"/>
</dbReference>
<evidence type="ECO:0000256" key="5">
    <source>
        <dbReference type="ARBA" id="ARBA00023125"/>
    </source>
</evidence>
<evidence type="ECO:0000256" key="7">
    <source>
        <dbReference type="ARBA" id="ARBA00030003"/>
    </source>
</evidence>